<dbReference type="GO" id="GO:0009279">
    <property type="term" value="C:cell outer membrane"/>
    <property type="evidence" value="ECO:0007669"/>
    <property type="project" value="UniProtKB-SubCell"/>
</dbReference>
<sequence>INPHDLGGHYRKQASTGNMDGYTDWHVSKNFTANSFLINREAMGTTYGRILDVQFAPVFAALAVGGTVGDGGAGDAAAATANAGLAATNEIYRARHCTAGDGGTIAANSCGTKTALTASDVNNIMIPFESSAAAVGYGNLGQVCHNFAAAGGVNSCFPAALGGTATVAPTASLIYGGPGGANASNTTSATGMLLPSLVNRATGTDLQTGGICGLFQAMADHAGDVTASNQLSLATGEVCASTVVDGVSVKGKFLSSGLEQNLTGNEMPFPELTMSMGLAYTFQTNNLEVTPRLDYYYQSDAYSSVFNIDAQKIKAWDEFNFSLLIVPTNADWNIRFWAQNLTDDRNVTGSGVGNSSVGHTTGVYVREGRSFGMSFGLGF</sequence>
<dbReference type="Proteomes" id="UP000744438">
    <property type="component" value="Unassembled WGS sequence"/>
</dbReference>
<dbReference type="SUPFAM" id="SSF56935">
    <property type="entry name" value="Porins"/>
    <property type="match status" value="1"/>
</dbReference>
<feature type="non-terminal residue" evidence="4">
    <location>
        <position position="1"/>
    </location>
</feature>
<comment type="subcellular location">
    <subcellularLocation>
        <location evidence="1">Cell outer membrane</location>
    </subcellularLocation>
</comment>
<name>A0A937I004_9GAMM</name>
<evidence type="ECO:0000256" key="1">
    <source>
        <dbReference type="ARBA" id="ARBA00004442"/>
    </source>
</evidence>
<protein>
    <submittedName>
        <fullName evidence="4">TonB-dependent receptor</fullName>
    </submittedName>
</protein>
<keyword evidence="4" id="KW-0675">Receptor</keyword>
<evidence type="ECO:0000256" key="3">
    <source>
        <dbReference type="ARBA" id="ARBA00023237"/>
    </source>
</evidence>
<gene>
    <name evidence="4" type="ORF">ISQ63_03115</name>
</gene>
<proteinExistence type="predicted"/>
<keyword evidence="3" id="KW-0998">Cell outer membrane</keyword>
<comment type="caution">
    <text evidence="4">The sequence shown here is derived from an EMBL/GenBank/DDBJ whole genome shotgun (WGS) entry which is preliminary data.</text>
</comment>
<dbReference type="Gene3D" id="2.40.170.20">
    <property type="entry name" value="TonB-dependent receptor, beta-barrel domain"/>
    <property type="match status" value="1"/>
</dbReference>
<dbReference type="AlphaFoldDB" id="A0A937I004"/>
<evidence type="ECO:0000256" key="2">
    <source>
        <dbReference type="ARBA" id="ARBA00023136"/>
    </source>
</evidence>
<dbReference type="EMBL" id="JADHQC010000016">
    <property type="protein sequence ID" value="MBL6811859.1"/>
    <property type="molecule type" value="Genomic_DNA"/>
</dbReference>
<accession>A0A937I004</accession>
<reference evidence="4" key="1">
    <citation type="submission" date="2020-10" db="EMBL/GenBank/DDBJ databases">
        <title>Microbiome of the Black Sea water column analyzed by genome centric metagenomics.</title>
        <authorList>
            <person name="Cabello-Yeves P.J."/>
            <person name="Callieri C."/>
            <person name="Picazo A."/>
            <person name="Mehrshad M."/>
            <person name="Haro-Moreno J.M."/>
            <person name="Roda-Garcia J."/>
            <person name="Dzembekova N."/>
            <person name="Slabakova V."/>
            <person name="Slabakova N."/>
            <person name="Moncheva S."/>
            <person name="Rodriguez-Valera F."/>
        </authorList>
    </citation>
    <scope>NUCLEOTIDE SEQUENCE</scope>
    <source>
        <strain evidence="4">BS307-5m-G49</strain>
    </source>
</reference>
<evidence type="ECO:0000313" key="5">
    <source>
        <dbReference type="Proteomes" id="UP000744438"/>
    </source>
</evidence>
<organism evidence="4 5">
    <name type="scientific">SAR86 cluster bacterium</name>
    <dbReference type="NCBI Taxonomy" id="2030880"/>
    <lineage>
        <taxon>Bacteria</taxon>
        <taxon>Pseudomonadati</taxon>
        <taxon>Pseudomonadota</taxon>
        <taxon>Gammaproteobacteria</taxon>
        <taxon>SAR86 cluster</taxon>
    </lineage>
</organism>
<keyword evidence="2" id="KW-0472">Membrane</keyword>
<evidence type="ECO:0000313" key="4">
    <source>
        <dbReference type="EMBL" id="MBL6811859.1"/>
    </source>
</evidence>
<dbReference type="InterPro" id="IPR036942">
    <property type="entry name" value="Beta-barrel_TonB_sf"/>
</dbReference>